<dbReference type="InterPro" id="IPR004165">
    <property type="entry name" value="CoA_trans_fam_I"/>
</dbReference>
<gene>
    <name evidence="1" type="ORF">I7X43_07920</name>
</gene>
<dbReference type="EMBL" id="JAEDAL010000003">
    <property type="protein sequence ID" value="MBH9552778.1"/>
    <property type="molecule type" value="Genomic_DNA"/>
</dbReference>
<sequence>MPHTPRELLEGLRAYEGGKLVTADEALALVRDGDTVATSGFVGIGFAETLALALERRYLSTGQPRNLRLVYAAGQGDGGERGLNHLGHAGLVAQVIGGHWGLVPKLQQLAVAGEIEAWNLPQGVITHLYRDIAAHRPGHLTRVGLGTFVDPLHGGGKLNERTQETLVERMTLAGEELLLYKTFPIHVALIRATTADLDGNLTLEREALTLETLSLAMAVHNSGGIVIAQVEQVAERGSLHPREVKVPGVLVDCVVRAERAEEHLQTFATPYSAAFAGHLRVPLTQLTPLPPGARKVIARRAALELRAGELVNLGIGVPEGVAAVAAEERVIDLITLSTEPGVIGGIPAGGLNFGAAVNTQAVIDQPYQFDLYDGGGLDLAVLGLAQCDAEGNVNVSRFGSRLAGAGGFINISQAAKRLVFTGQFGGDGVRKFVRAVEHRTFSGPHAAARGQPVLYVTERCVLRLTPTGLELIEVAPGLDVERDVLALMDFRPALSPDLRPMEAALFAPEPLALRERLLRRPLAQRLVFDAQHGVLFLDLSHLQIRTLEDLAALQTAIEAKLETLSQRVDGVVNYEGFELAPELAEPYTAFVARVAQQHYRRITRYGQSAFVRAQLLPDLARQGLASEWTNGLAANRDDALRILHTTPLGG</sequence>
<keyword evidence="2" id="KW-1185">Reference proteome</keyword>
<protein>
    <submittedName>
        <fullName evidence="1">Malonate decarboxylase subunit alpha</fullName>
    </submittedName>
</protein>
<evidence type="ECO:0000313" key="2">
    <source>
        <dbReference type="Proteomes" id="UP000620139"/>
    </source>
</evidence>
<evidence type="ECO:0000313" key="1">
    <source>
        <dbReference type="EMBL" id="MBH9552778.1"/>
    </source>
</evidence>
<dbReference type="RefSeq" id="WP_198100404.1">
    <property type="nucleotide sequence ID" value="NZ_JAEDAL010000003.1"/>
</dbReference>
<dbReference type="AlphaFoldDB" id="A0A931IY61"/>
<dbReference type="Gene3D" id="3.40.1080.10">
    <property type="entry name" value="Glutaconate Coenzyme A-transferase"/>
    <property type="match status" value="2"/>
</dbReference>
<dbReference type="SMART" id="SM00882">
    <property type="entry name" value="CoA_trans"/>
    <property type="match status" value="2"/>
</dbReference>
<dbReference type="GO" id="GO:0008410">
    <property type="term" value="F:CoA-transferase activity"/>
    <property type="evidence" value="ECO:0007669"/>
    <property type="project" value="InterPro"/>
</dbReference>
<name>A0A931IY61_9BURK</name>
<dbReference type="SUPFAM" id="SSF100950">
    <property type="entry name" value="NagB/RpiA/CoA transferase-like"/>
    <property type="match status" value="2"/>
</dbReference>
<dbReference type="PANTHER" id="PTHR43293:SF1">
    <property type="entry name" value="ACETATE COA-TRANSFERASE YDIF"/>
    <property type="match status" value="1"/>
</dbReference>
<reference evidence="1" key="1">
    <citation type="submission" date="2020-12" db="EMBL/GenBank/DDBJ databases">
        <title>The genome sequence of Inhella sp. 4Y17.</title>
        <authorList>
            <person name="Liu Y."/>
        </authorList>
    </citation>
    <scope>NUCLEOTIDE SEQUENCE</scope>
    <source>
        <strain evidence="1">4Y10</strain>
    </source>
</reference>
<dbReference type="Pfam" id="PF01144">
    <property type="entry name" value="CoA_trans"/>
    <property type="match status" value="1"/>
</dbReference>
<accession>A0A931IY61</accession>
<dbReference type="PANTHER" id="PTHR43293">
    <property type="entry name" value="ACETATE COA-TRANSFERASE YDIF"/>
    <property type="match status" value="1"/>
</dbReference>
<comment type="caution">
    <text evidence="1">The sequence shown here is derived from an EMBL/GenBank/DDBJ whole genome shotgun (WGS) entry which is preliminary data.</text>
</comment>
<dbReference type="Proteomes" id="UP000620139">
    <property type="component" value="Unassembled WGS sequence"/>
</dbReference>
<proteinExistence type="predicted"/>
<dbReference type="InterPro" id="IPR037171">
    <property type="entry name" value="NagB/RpiA_transferase-like"/>
</dbReference>
<organism evidence="1 2">
    <name type="scientific">Inhella gelatinilytica</name>
    <dbReference type="NCBI Taxonomy" id="2795030"/>
    <lineage>
        <taxon>Bacteria</taxon>
        <taxon>Pseudomonadati</taxon>
        <taxon>Pseudomonadota</taxon>
        <taxon>Betaproteobacteria</taxon>
        <taxon>Burkholderiales</taxon>
        <taxon>Sphaerotilaceae</taxon>
        <taxon>Inhella</taxon>
    </lineage>
</organism>